<dbReference type="AlphaFoldDB" id="A0A6M3LF88"/>
<feature type="compositionally biased region" description="Low complexity" evidence="1">
    <location>
        <begin position="91"/>
        <end position="108"/>
    </location>
</feature>
<proteinExistence type="predicted"/>
<reference evidence="2" key="1">
    <citation type="submission" date="2020-03" db="EMBL/GenBank/DDBJ databases">
        <title>The deep terrestrial virosphere.</title>
        <authorList>
            <person name="Holmfeldt K."/>
            <person name="Nilsson E."/>
            <person name="Simone D."/>
            <person name="Lopez-Fernandez M."/>
            <person name="Wu X."/>
            <person name="de Brujin I."/>
            <person name="Lundin D."/>
            <person name="Andersson A."/>
            <person name="Bertilsson S."/>
            <person name="Dopson M."/>
        </authorList>
    </citation>
    <scope>NUCLEOTIDE SEQUENCE</scope>
    <source>
        <strain evidence="2">MM415B04087</strain>
    </source>
</reference>
<protein>
    <submittedName>
        <fullName evidence="2">Uncharacterized protein</fullName>
    </submittedName>
</protein>
<dbReference type="EMBL" id="MT143186">
    <property type="protein sequence ID" value="QJA93907.1"/>
    <property type="molecule type" value="Genomic_DNA"/>
</dbReference>
<feature type="region of interest" description="Disordered" evidence="1">
    <location>
        <begin position="80"/>
        <end position="113"/>
    </location>
</feature>
<sequence>MRIDAFKELATRAPNLELATIDELHQVVFWAGEMEQRMKQNIRIAQVQGLHQKEDEWTREANALAGFKFDAMDRLGALAKDEPRVIGPQVRSDSGSRAAGSSPSGEPPKWQRLGFKSMDAMRDSEFIHEHKAEANAIKKQASEEHDVASVRAVKEKVRADKAEERARWAEESGRREKEKNETKYVKQHPKYVKEYLDALKGYIEALSLVIAGAKRIKLAPETAQFIATRHGQIRALMAELEATQ</sequence>
<name>A0A6M3LF88_9ZZZZ</name>
<accession>A0A6M3LF88</accession>
<organism evidence="2">
    <name type="scientific">viral metagenome</name>
    <dbReference type="NCBI Taxonomy" id="1070528"/>
    <lineage>
        <taxon>unclassified sequences</taxon>
        <taxon>metagenomes</taxon>
        <taxon>organismal metagenomes</taxon>
    </lineage>
</organism>
<evidence type="ECO:0000313" key="2">
    <source>
        <dbReference type="EMBL" id="QJA93907.1"/>
    </source>
</evidence>
<evidence type="ECO:0000256" key="1">
    <source>
        <dbReference type="SAM" id="MobiDB-lite"/>
    </source>
</evidence>
<gene>
    <name evidence="2" type="ORF">MM415B04087_0009</name>
</gene>